<sequence>MYDFMEYCLRRYYRASGWNEDNQYSHLCATSRALLDFQAPQGLSLRLSKLPSSVFKTTTTMNALPILEGSVGYLFTSRDLPIDDSASVRFRHLVDRFRIICLDHSIREADQWTEFDINGKKRKDYLLCGRMNLANARLEALYSRRISKHRQYVISGISDPASRSASHMSAQFQYDKGKYCAEMSFTTDDGLIGIRGLYNFGKDFDESYEGMLHEGRQRRRRQRNSNEQDLEDEGVILLNSQDSESIDLEQDSTNMSSSEPLASPLENDTDSRTVNKYDRTGYLDEETSEEWSMPSDRIRGYWSAGAEVYYSATEKLGGVSTGLRYRTLPPLAPDAPATSSSSSPSSSSSSFSSSSSSTSDDAGSSSSEESSTATSRYPTSTAPEHHQNYIPITITQTLNPIMGHVSSSYAAQVHPDLGLCSRFDFNLYSYDSELTAGVEWWIRGRKGADQEDNNATASNPFPKTIGVPDLPSSTDSTSASLSTSPVNEYSEEKQPIVGVIKARLGVQSGLAIMWEGRFNKLLFSLGFVGHVFSPHAQAPIVKSVGLEIQYFS</sequence>
<feature type="region of interest" description="Disordered" evidence="7">
    <location>
        <begin position="330"/>
        <end position="388"/>
    </location>
</feature>
<dbReference type="GO" id="GO:0001401">
    <property type="term" value="C:SAM complex"/>
    <property type="evidence" value="ECO:0007669"/>
    <property type="project" value="TreeGrafter"/>
</dbReference>
<comment type="function">
    <text evidence="6">Component of the ERMES/MDM complex, which serves as a molecular tether to connect the endoplasmic reticulum and mitochondria. Components of this complex are involved in the control of mitochondrial shape and protein biogenesis and may function in phospholipid exchange. MDM10 is involved in the late assembly steps of the general translocase of the mitochondrial outer membrane (TOM complex). Functions in the TOM40-specific route of the assembly of outer membrane beta-barrel proteins, including the association of TOM40 with the receptor TOM22 and small TOM proteins. Can associate with the SAM(core) complex as well as the MDM12-MMM1 complex, both involved in late steps of the major beta-barrel assembly pathway, that is responsible for biogenesis of all outer membrane beta-barrel proteins. May act as a switch that shuttles between both complexes and channels precursor proteins into the TOM40-specific pathway. Plays a role in mitochondrial morphology and in the inheritance of mitochondria.</text>
</comment>
<evidence type="ECO:0000313" key="9">
    <source>
        <dbReference type="Proteomes" id="UP000726737"/>
    </source>
</evidence>
<dbReference type="EMBL" id="JAAAJA010001084">
    <property type="protein sequence ID" value="KAG0248151.1"/>
    <property type="molecule type" value="Genomic_DNA"/>
</dbReference>
<comment type="caution">
    <text evidence="8">The sequence shown here is derived from an EMBL/GenBank/DDBJ whole genome shotgun (WGS) entry which is preliminary data.</text>
</comment>
<feature type="compositionally biased region" description="Low complexity" evidence="7">
    <location>
        <begin position="468"/>
        <end position="485"/>
    </location>
</feature>
<evidence type="ECO:0000256" key="6">
    <source>
        <dbReference type="HAMAP-Rule" id="MF_03102"/>
    </source>
</evidence>
<reference evidence="8" key="1">
    <citation type="journal article" date="2020" name="Fungal Divers.">
        <title>Resolving the Mortierellaceae phylogeny through synthesis of multi-gene phylogenetics and phylogenomics.</title>
        <authorList>
            <person name="Vandepol N."/>
            <person name="Liber J."/>
            <person name="Desiro A."/>
            <person name="Na H."/>
            <person name="Kennedy M."/>
            <person name="Barry K."/>
            <person name="Grigoriev I.V."/>
            <person name="Miller A.N."/>
            <person name="O'Donnell K."/>
            <person name="Stajich J.E."/>
            <person name="Bonito G."/>
        </authorList>
    </citation>
    <scope>NUCLEOTIDE SEQUENCE</scope>
    <source>
        <strain evidence="8">KOD948</strain>
    </source>
</reference>
<keyword evidence="5 6" id="KW-0472">Membrane</keyword>
<evidence type="ECO:0000256" key="7">
    <source>
        <dbReference type="SAM" id="MobiDB-lite"/>
    </source>
</evidence>
<comment type="subcellular location">
    <subcellularLocation>
        <location evidence="6">Mitochondrion outer membrane</location>
        <topology evidence="6">Multi-pass membrane protein</topology>
    </subcellularLocation>
    <text evidence="6">The ERMES/MDM complex localizes to a few discrete foci (around 10 per single cell), that represent mitochondria-endoplasmic reticulum junctions. These foci are often found next to mtDNA nucleoids.</text>
</comment>
<feature type="region of interest" description="Disordered" evidence="7">
    <location>
        <begin position="213"/>
        <end position="235"/>
    </location>
</feature>
<dbReference type="GO" id="GO:1990456">
    <property type="term" value="P:mitochondrion-endoplasmic reticulum membrane tethering"/>
    <property type="evidence" value="ECO:0007669"/>
    <property type="project" value="UniProtKB-UniRule"/>
</dbReference>
<evidence type="ECO:0000256" key="1">
    <source>
        <dbReference type="ARBA" id="ARBA00022452"/>
    </source>
</evidence>
<accession>A0A9P6PLP3</accession>
<organism evidence="8 9">
    <name type="scientific">Mortierella polycephala</name>
    <dbReference type="NCBI Taxonomy" id="41804"/>
    <lineage>
        <taxon>Eukaryota</taxon>
        <taxon>Fungi</taxon>
        <taxon>Fungi incertae sedis</taxon>
        <taxon>Mucoromycota</taxon>
        <taxon>Mortierellomycotina</taxon>
        <taxon>Mortierellomycetes</taxon>
        <taxon>Mortierellales</taxon>
        <taxon>Mortierellaceae</taxon>
        <taxon>Mortierella</taxon>
    </lineage>
</organism>
<feature type="region of interest" description="Disordered" evidence="7">
    <location>
        <begin position="248"/>
        <end position="293"/>
    </location>
</feature>
<dbReference type="PANTHER" id="PTHR28035">
    <property type="entry name" value="MITOCHONDRIAL DISTRIBUTION AND MORPHOLOGY PROTEIN 10"/>
    <property type="match status" value="1"/>
</dbReference>
<evidence type="ECO:0000256" key="5">
    <source>
        <dbReference type="ARBA" id="ARBA00023136"/>
    </source>
</evidence>
<keyword evidence="3 6" id="KW-1000">Mitochondrion outer membrane</keyword>
<dbReference type="PANTHER" id="PTHR28035:SF1">
    <property type="entry name" value="MITOCHONDRIAL DISTRIBUTION AND MORPHOLOGY PROTEIN 10"/>
    <property type="match status" value="1"/>
</dbReference>
<feature type="compositionally biased region" description="Low complexity" evidence="7">
    <location>
        <begin position="334"/>
        <end position="375"/>
    </location>
</feature>
<keyword evidence="4 6" id="KW-0496">Mitochondrion</keyword>
<gene>
    <name evidence="6 8" type="primary">MDM10</name>
    <name evidence="8" type="ORF">BG011_000418</name>
</gene>
<comment type="similarity">
    <text evidence="6">Belongs to the MDM10 family.</text>
</comment>
<dbReference type="InterPro" id="IPR027539">
    <property type="entry name" value="Mdm10"/>
</dbReference>
<feature type="compositionally biased region" description="Polar residues" evidence="7">
    <location>
        <begin position="251"/>
        <end position="260"/>
    </location>
</feature>
<feature type="region of interest" description="Disordered" evidence="7">
    <location>
        <begin position="449"/>
        <end position="485"/>
    </location>
</feature>
<dbReference type="AlphaFoldDB" id="A0A9P6PLP3"/>
<evidence type="ECO:0000313" key="8">
    <source>
        <dbReference type="EMBL" id="KAG0248151.1"/>
    </source>
</evidence>
<comment type="domain">
    <text evidence="6">Lacks alpha-helical transmembrane segments, suggesting that it resides in the membrane via beta-sheet conformations similar to those predicted for other outer membrane proteins and porin.</text>
</comment>
<keyword evidence="1 6" id="KW-1134">Transmembrane beta strand</keyword>
<protein>
    <recommendedName>
        <fullName evidence="6">Mitochondrial distribution and morphology protein 10</fullName>
    </recommendedName>
    <alternativeName>
        <fullName evidence="6">Mitochondrial inheritance component MDM10</fullName>
    </alternativeName>
</protein>
<dbReference type="OrthoDB" id="2103793at2759"/>
<evidence type="ECO:0000256" key="2">
    <source>
        <dbReference type="ARBA" id="ARBA00022692"/>
    </source>
</evidence>
<keyword evidence="2 6" id="KW-0812">Transmembrane</keyword>
<name>A0A9P6PLP3_9FUNG</name>
<dbReference type="GO" id="GO:0051654">
    <property type="term" value="P:establishment of mitochondrion localization"/>
    <property type="evidence" value="ECO:0007669"/>
    <property type="project" value="TreeGrafter"/>
</dbReference>
<dbReference type="GO" id="GO:0015914">
    <property type="term" value="P:phospholipid transport"/>
    <property type="evidence" value="ECO:0007669"/>
    <property type="project" value="TreeGrafter"/>
</dbReference>
<feature type="compositionally biased region" description="Basic and acidic residues" evidence="7">
    <location>
        <begin position="269"/>
        <end position="282"/>
    </location>
</feature>
<dbReference type="GO" id="GO:0032865">
    <property type="term" value="C:ERMES complex"/>
    <property type="evidence" value="ECO:0007669"/>
    <property type="project" value="UniProtKB-UniRule"/>
</dbReference>
<dbReference type="HAMAP" id="MF_03102">
    <property type="entry name" value="Mdm10"/>
    <property type="match status" value="1"/>
</dbReference>
<comment type="subunit">
    <text evidence="6">Component of the ER-mitochondria encounter structure (ERMES) or MDM complex, composed of MMM1, MDM10, MDM12 and MDM34. Associates with the mitochondrial outer membrane sorting assembly machinery SAM(core) complex.</text>
</comment>
<dbReference type="Pfam" id="PF12519">
    <property type="entry name" value="MDM10"/>
    <property type="match status" value="1"/>
</dbReference>
<dbReference type="Proteomes" id="UP000726737">
    <property type="component" value="Unassembled WGS sequence"/>
</dbReference>
<evidence type="ECO:0000256" key="4">
    <source>
        <dbReference type="ARBA" id="ARBA00023128"/>
    </source>
</evidence>
<dbReference type="GO" id="GO:0045040">
    <property type="term" value="P:protein insertion into mitochondrial outer membrane"/>
    <property type="evidence" value="ECO:0007669"/>
    <property type="project" value="UniProtKB-UniRule"/>
</dbReference>
<evidence type="ECO:0000256" key="3">
    <source>
        <dbReference type="ARBA" id="ARBA00022787"/>
    </source>
</evidence>
<dbReference type="GO" id="GO:0070096">
    <property type="term" value="P:mitochondrial outer membrane translocase complex assembly"/>
    <property type="evidence" value="ECO:0007669"/>
    <property type="project" value="UniProtKB-UniRule"/>
</dbReference>
<keyword evidence="9" id="KW-1185">Reference proteome</keyword>
<proteinExistence type="inferred from homology"/>